<gene>
    <name evidence="1" type="ORF">QUV96_05185</name>
</gene>
<name>A0ABT7UBR5_9FIRM</name>
<dbReference type="RefSeq" id="WP_289607493.1">
    <property type="nucleotide sequence ID" value="NZ_JAUDCG010000017.1"/>
</dbReference>
<proteinExistence type="predicted"/>
<accession>A0ABT7UBR5</accession>
<reference evidence="1" key="2">
    <citation type="submission" date="2023-06" db="EMBL/GenBank/DDBJ databases">
        <authorList>
            <person name="Zeman M."/>
            <person name="Kubasova T."/>
            <person name="Jahodarova E."/>
            <person name="Nykrynova M."/>
            <person name="Rychlik I."/>
        </authorList>
    </citation>
    <scope>NUCLEOTIDE SEQUENCE</scope>
    <source>
        <strain evidence="1">ET39</strain>
    </source>
</reference>
<comment type="caution">
    <text evidence="1">The sequence shown here is derived from an EMBL/GenBank/DDBJ whole genome shotgun (WGS) entry which is preliminary data.</text>
</comment>
<dbReference type="Proteomes" id="UP001529340">
    <property type="component" value="Unassembled WGS sequence"/>
</dbReference>
<protein>
    <recommendedName>
        <fullName evidence="3">Methyltransferase</fullName>
    </recommendedName>
</protein>
<evidence type="ECO:0008006" key="3">
    <source>
        <dbReference type="Google" id="ProtNLM"/>
    </source>
</evidence>
<keyword evidence="2" id="KW-1185">Reference proteome</keyword>
<evidence type="ECO:0000313" key="1">
    <source>
        <dbReference type="EMBL" id="MDM8157029.1"/>
    </source>
</evidence>
<evidence type="ECO:0000313" key="2">
    <source>
        <dbReference type="Proteomes" id="UP001529340"/>
    </source>
</evidence>
<organism evidence="1 2">
    <name type="scientific">Amedibacillus dolichus</name>
    <dbReference type="NCBI Taxonomy" id="31971"/>
    <lineage>
        <taxon>Bacteria</taxon>
        <taxon>Bacillati</taxon>
        <taxon>Bacillota</taxon>
        <taxon>Erysipelotrichia</taxon>
        <taxon>Erysipelotrichales</taxon>
        <taxon>Erysipelotrichaceae</taxon>
        <taxon>Amedibacillus</taxon>
    </lineage>
</organism>
<reference evidence="1" key="1">
    <citation type="submission" date="2023-06" db="EMBL/GenBank/DDBJ databases">
        <title>Identification and characterization of horizontal gene transfer across gut microbiota members of farm animals based on homology search.</title>
        <authorList>
            <person name="Schwarzerova J."/>
            <person name="Nykrynova M."/>
            <person name="Jureckova K."/>
            <person name="Cejkova D."/>
            <person name="Rychlik I."/>
        </authorList>
    </citation>
    <scope>NUCLEOTIDE SEQUENCE</scope>
    <source>
        <strain evidence="1">ET39</strain>
    </source>
</reference>
<dbReference type="EMBL" id="JAUDCG010000017">
    <property type="protein sequence ID" value="MDM8157029.1"/>
    <property type="molecule type" value="Genomic_DNA"/>
</dbReference>
<sequence>MEKGLIEVYVPVLQRAFDIFIPLELPMYETIELIKKAVRELSDGRFQPDGSTVLCHYADGRILDINLSAIELEIHHGSKLMLI</sequence>